<feature type="compositionally biased region" description="Polar residues" evidence="1">
    <location>
        <begin position="347"/>
        <end position="362"/>
    </location>
</feature>
<feature type="non-terminal residue" evidence="2">
    <location>
        <position position="362"/>
    </location>
</feature>
<evidence type="ECO:0000313" key="3">
    <source>
        <dbReference type="Proteomes" id="UP000285326"/>
    </source>
</evidence>
<name>A0A420JBM8_9PEZI</name>
<gene>
    <name evidence="2" type="ORF">GcM1_137001</name>
</gene>
<feature type="compositionally biased region" description="Polar residues" evidence="1">
    <location>
        <begin position="125"/>
        <end position="139"/>
    </location>
</feature>
<feature type="region of interest" description="Disordered" evidence="1">
    <location>
        <begin position="335"/>
        <end position="362"/>
    </location>
</feature>
<accession>A0A420JBM8</accession>
<feature type="region of interest" description="Disordered" evidence="1">
    <location>
        <begin position="111"/>
        <end position="139"/>
    </location>
</feature>
<evidence type="ECO:0000256" key="1">
    <source>
        <dbReference type="SAM" id="MobiDB-lite"/>
    </source>
</evidence>
<protein>
    <submittedName>
        <fullName evidence="2">Uncharacterized protein</fullName>
    </submittedName>
</protein>
<dbReference type="Proteomes" id="UP000285326">
    <property type="component" value="Unassembled WGS sequence"/>
</dbReference>
<organism evidence="2 3">
    <name type="scientific">Golovinomyces cichoracearum</name>
    <dbReference type="NCBI Taxonomy" id="62708"/>
    <lineage>
        <taxon>Eukaryota</taxon>
        <taxon>Fungi</taxon>
        <taxon>Dikarya</taxon>
        <taxon>Ascomycota</taxon>
        <taxon>Pezizomycotina</taxon>
        <taxon>Leotiomycetes</taxon>
        <taxon>Erysiphales</taxon>
        <taxon>Erysiphaceae</taxon>
        <taxon>Golovinomyces</taxon>
    </lineage>
</organism>
<evidence type="ECO:0000313" key="2">
    <source>
        <dbReference type="EMBL" id="RKF84213.1"/>
    </source>
</evidence>
<dbReference type="EMBL" id="MCBS01013767">
    <property type="protein sequence ID" value="RKF84213.1"/>
    <property type="molecule type" value="Genomic_DNA"/>
</dbReference>
<comment type="caution">
    <text evidence="2">The sequence shown here is derived from an EMBL/GenBank/DDBJ whole genome shotgun (WGS) entry which is preliminary data.</text>
</comment>
<reference evidence="2 3" key="1">
    <citation type="journal article" date="2018" name="BMC Genomics">
        <title>Comparative genome analyses reveal sequence features reflecting distinct modes of host-adaptation between dicot and monocot powdery mildew.</title>
        <authorList>
            <person name="Wu Y."/>
            <person name="Ma X."/>
            <person name="Pan Z."/>
            <person name="Kale S.D."/>
            <person name="Song Y."/>
            <person name="King H."/>
            <person name="Zhang Q."/>
            <person name="Presley C."/>
            <person name="Deng X."/>
            <person name="Wei C.I."/>
            <person name="Xiao S."/>
        </authorList>
    </citation>
    <scope>NUCLEOTIDE SEQUENCE [LARGE SCALE GENOMIC DNA]</scope>
    <source>
        <strain evidence="2">UMSG1</strain>
    </source>
</reference>
<dbReference type="AlphaFoldDB" id="A0A420JBM8"/>
<sequence>MISAVFFFTTSGWKSSHFEHCGLRPFQKLRKLLRQGGVYMTKSKSNEVFNDLANALKFEYEPWTEDQILNALRKDSAFSFTSPNISCKINSNLDLYKIAYYNRQKKITNIPPPPSTSISNSTTSAFAPSSSNYPQSNPVQNSFTKMPQPPRPDVIPTNDKAPSFHQYSDANDISRSLQNLSRSYTDEIKYAAFSTMLKGMAADFYYSNLSRLPPTFDGLYQMMKINFEGDEYHQRILNKWNSLTLRDLIQQNPQHDTITCMEMLVQSLRTLQHSFDPEFQTDRFIRFKMIAACKDVPACEHACLTPAPTFSVFLNSLRSSVTLYNENHPKPSTGVFYTDRKFHKNDPQGSMSRENSRGRSST</sequence>
<proteinExistence type="predicted"/>